<feature type="signal peptide" evidence="3">
    <location>
        <begin position="1"/>
        <end position="22"/>
    </location>
</feature>
<accession>A0A2R5LEC6</accession>
<dbReference type="Gene3D" id="2.10.25.10">
    <property type="entry name" value="Laminin"/>
    <property type="match status" value="1"/>
</dbReference>
<dbReference type="GO" id="GO:0030414">
    <property type="term" value="F:peptidase inhibitor activity"/>
    <property type="evidence" value="ECO:0007669"/>
    <property type="project" value="UniProtKB-KW"/>
</dbReference>
<evidence type="ECO:0000256" key="3">
    <source>
        <dbReference type="SAM" id="SignalP"/>
    </source>
</evidence>
<dbReference type="AlphaFoldDB" id="A0A2R5LEC6"/>
<dbReference type="Pfam" id="PF01826">
    <property type="entry name" value="TIL"/>
    <property type="match status" value="1"/>
</dbReference>
<feature type="chain" id="PRO_5015311881" description="TIL domain-containing protein" evidence="3">
    <location>
        <begin position="23"/>
        <end position="95"/>
    </location>
</feature>
<evidence type="ECO:0000256" key="1">
    <source>
        <dbReference type="ARBA" id="ARBA00022690"/>
    </source>
</evidence>
<dbReference type="InterPro" id="IPR051368">
    <property type="entry name" value="SerProtInhib-TIL_Domain"/>
</dbReference>
<dbReference type="PANTHER" id="PTHR23259">
    <property type="entry name" value="RIDDLE"/>
    <property type="match status" value="1"/>
</dbReference>
<evidence type="ECO:0000313" key="5">
    <source>
        <dbReference type="EMBL" id="MBY07852.1"/>
    </source>
</evidence>
<proteinExistence type="predicted"/>
<reference evidence="5" key="1">
    <citation type="submission" date="2018-03" db="EMBL/GenBank/DDBJ databases">
        <title>The relapsing fever spirochete Borrelia turicatae persists in the highly oxidative environment of its soft-bodied tick vector.</title>
        <authorList>
            <person name="Bourret T.J."/>
            <person name="Boyle W.K."/>
            <person name="Valenzuela J.G."/>
            <person name="Oliveira F."/>
            <person name="Lopez J.E."/>
        </authorList>
    </citation>
    <scope>NUCLEOTIDE SEQUENCE</scope>
    <source>
        <strain evidence="5">Kansas strain/isolate</strain>
        <tissue evidence="5">Salivary glands</tissue>
    </source>
</reference>
<keyword evidence="2" id="KW-1015">Disulfide bond</keyword>
<evidence type="ECO:0000256" key="2">
    <source>
        <dbReference type="ARBA" id="ARBA00023157"/>
    </source>
</evidence>
<dbReference type="InterPro" id="IPR036084">
    <property type="entry name" value="Ser_inhib-like_sf"/>
</dbReference>
<evidence type="ECO:0000259" key="4">
    <source>
        <dbReference type="Pfam" id="PF01826"/>
    </source>
</evidence>
<dbReference type="PANTHER" id="PTHR23259:SF70">
    <property type="entry name" value="ACCESSORY GLAND PROTEIN ACP62F-RELATED"/>
    <property type="match status" value="1"/>
</dbReference>
<dbReference type="EMBL" id="GGLE01003726">
    <property type="protein sequence ID" value="MBY07852.1"/>
    <property type="molecule type" value="Transcribed_RNA"/>
</dbReference>
<dbReference type="InterPro" id="IPR002919">
    <property type="entry name" value="TIL_dom"/>
</dbReference>
<protein>
    <recommendedName>
        <fullName evidence="4">TIL domain-containing protein</fullName>
    </recommendedName>
</protein>
<sequence>MKSLWLISLLCIAYLKINAISATSPVRPPDCGVGEVWRGCGSPCPLVCGKPHPTICTANCVYKCDCQEGYIRSGSENGPCIPLSECSEVPTSPWL</sequence>
<dbReference type="SUPFAM" id="SSF57567">
    <property type="entry name" value="Serine protease inhibitors"/>
    <property type="match status" value="1"/>
</dbReference>
<keyword evidence="1" id="KW-0646">Protease inhibitor</keyword>
<keyword evidence="3" id="KW-0732">Signal</keyword>
<organism evidence="5">
    <name type="scientific">Ornithodoros turicata</name>
    <dbReference type="NCBI Taxonomy" id="34597"/>
    <lineage>
        <taxon>Eukaryota</taxon>
        <taxon>Metazoa</taxon>
        <taxon>Ecdysozoa</taxon>
        <taxon>Arthropoda</taxon>
        <taxon>Chelicerata</taxon>
        <taxon>Arachnida</taxon>
        <taxon>Acari</taxon>
        <taxon>Parasitiformes</taxon>
        <taxon>Ixodida</taxon>
        <taxon>Ixodoidea</taxon>
        <taxon>Argasidae</taxon>
        <taxon>Ornithodorinae</taxon>
        <taxon>Ornithodoros</taxon>
    </lineage>
</organism>
<feature type="domain" description="TIL" evidence="4">
    <location>
        <begin position="31"/>
        <end position="86"/>
    </location>
</feature>
<dbReference type="CDD" id="cd19941">
    <property type="entry name" value="TIL"/>
    <property type="match status" value="1"/>
</dbReference>
<name>A0A2R5LEC6_9ACAR</name>